<evidence type="ECO:0000313" key="10">
    <source>
        <dbReference type="Proteomes" id="UP001519296"/>
    </source>
</evidence>
<dbReference type="SMART" id="SM00939">
    <property type="entry name" value="PepX_C"/>
    <property type="match status" value="1"/>
</dbReference>
<reference evidence="9 10" key="1">
    <citation type="submission" date="2018-02" db="EMBL/GenBank/DDBJ databases">
        <title>Draft genome sequence of Streptococcus oricebi CCUG 70868T type strain.</title>
        <authorList>
            <person name="Mendez V."/>
            <person name="Salva-Serra F."/>
            <person name="Jaen-Luchoro D."/>
            <person name="Gonzales-Siles L."/>
            <person name="Karlsson R."/>
            <person name="Engstrom-Jakobsson H."/>
            <person name="Busquets A."/>
            <person name="Gomila M."/>
            <person name="Pineiro-Iglesias B."/>
            <person name="Bennasar-Figueras A."/>
            <person name="Seeger M."/>
            <person name="Moore E."/>
        </authorList>
    </citation>
    <scope>NUCLEOTIDE SEQUENCE [LARGE SCALE GENOMIC DNA]</scope>
    <source>
        <strain evidence="9 10">CCUG 70868</strain>
    </source>
</reference>
<keyword evidence="9" id="KW-0031">Aminopeptidase</keyword>
<dbReference type="Pfam" id="PF02129">
    <property type="entry name" value="Peptidase_S15"/>
    <property type="match status" value="1"/>
</dbReference>
<evidence type="ECO:0000256" key="6">
    <source>
        <dbReference type="SAM" id="MobiDB-lite"/>
    </source>
</evidence>
<evidence type="ECO:0000256" key="7">
    <source>
        <dbReference type="SAM" id="SignalP"/>
    </source>
</evidence>
<feature type="compositionally biased region" description="Low complexity" evidence="6">
    <location>
        <begin position="88"/>
        <end position="102"/>
    </location>
</feature>
<evidence type="ECO:0000256" key="5">
    <source>
        <dbReference type="ARBA" id="ARBA00023088"/>
    </source>
</evidence>
<dbReference type="SUPFAM" id="SSF49785">
    <property type="entry name" value="Galactose-binding domain-like"/>
    <property type="match status" value="1"/>
</dbReference>
<keyword evidence="9" id="KW-0645">Protease</keyword>
<evidence type="ECO:0000256" key="4">
    <source>
        <dbReference type="ARBA" id="ARBA00022801"/>
    </source>
</evidence>
<dbReference type="SUPFAM" id="SSF53474">
    <property type="entry name" value="alpha/beta-Hydrolases"/>
    <property type="match status" value="1"/>
</dbReference>
<evidence type="ECO:0000256" key="3">
    <source>
        <dbReference type="ARBA" id="ARBA00022729"/>
    </source>
</evidence>
<dbReference type="InterPro" id="IPR008979">
    <property type="entry name" value="Galactose-bd-like_sf"/>
</dbReference>
<dbReference type="Proteomes" id="UP001519296">
    <property type="component" value="Unassembled WGS sequence"/>
</dbReference>
<accession>A0ABS5B3T8</accession>
<keyword evidence="10" id="KW-1185">Reference proteome</keyword>
<dbReference type="InterPro" id="IPR000383">
    <property type="entry name" value="Xaa-Pro-like_dom"/>
</dbReference>
<dbReference type="RefSeq" id="WP_209627995.1">
    <property type="nucleotide sequence ID" value="NZ_PRDG01000003.1"/>
</dbReference>
<dbReference type="Pfam" id="PF08530">
    <property type="entry name" value="PepX_C"/>
    <property type="match status" value="1"/>
</dbReference>
<feature type="chain" id="PRO_5045486654" evidence="7">
    <location>
        <begin position="23"/>
        <end position="961"/>
    </location>
</feature>
<evidence type="ECO:0000256" key="2">
    <source>
        <dbReference type="ARBA" id="ARBA00022525"/>
    </source>
</evidence>
<evidence type="ECO:0000259" key="8">
    <source>
        <dbReference type="PROSITE" id="PS50847"/>
    </source>
</evidence>
<dbReference type="Gene3D" id="2.60.120.260">
    <property type="entry name" value="Galactose-binding domain-like"/>
    <property type="match status" value="1"/>
</dbReference>
<keyword evidence="5" id="KW-0572">Peptidoglycan-anchor</keyword>
<comment type="caution">
    <text evidence="9">The sequence shown here is derived from an EMBL/GenBank/DDBJ whole genome shotgun (WGS) entry which is preliminary data.</text>
</comment>
<keyword evidence="3 7" id="KW-0732">Signal</keyword>
<keyword evidence="1" id="KW-0134">Cell wall</keyword>
<organism evidence="9 10">
    <name type="scientific">Streptococcus oricebi</name>
    <dbReference type="NCBI Taxonomy" id="1547447"/>
    <lineage>
        <taxon>Bacteria</taxon>
        <taxon>Bacillati</taxon>
        <taxon>Bacillota</taxon>
        <taxon>Bacilli</taxon>
        <taxon>Lactobacillales</taxon>
        <taxon>Streptococcaceae</taxon>
        <taxon>Streptococcus</taxon>
    </lineage>
</organism>
<keyword evidence="2" id="KW-0964">Secreted</keyword>
<name>A0ABS5B3T8_9STRE</name>
<dbReference type="PROSITE" id="PS50847">
    <property type="entry name" value="GRAM_POS_ANCHORING"/>
    <property type="match status" value="1"/>
</dbReference>
<dbReference type="Pfam" id="PF00746">
    <property type="entry name" value="Gram_pos_anchor"/>
    <property type="match status" value="1"/>
</dbReference>
<feature type="signal peptide" evidence="7">
    <location>
        <begin position="1"/>
        <end position="22"/>
    </location>
</feature>
<proteinExistence type="predicted"/>
<dbReference type="InterPro" id="IPR019931">
    <property type="entry name" value="LPXTG_anchor"/>
</dbReference>
<feature type="domain" description="Gram-positive cocci surface proteins LPxTG" evidence="8">
    <location>
        <begin position="929"/>
        <end position="961"/>
    </location>
</feature>
<gene>
    <name evidence="9" type="ORF">C4K46_06030</name>
</gene>
<dbReference type="GO" id="GO:0004177">
    <property type="term" value="F:aminopeptidase activity"/>
    <property type="evidence" value="ECO:0007669"/>
    <property type="project" value="UniProtKB-KW"/>
</dbReference>
<dbReference type="Gene3D" id="1.10.246.70">
    <property type="match status" value="1"/>
</dbReference>
<dbReference type="Gene3D" id="3.40.50.1820">
    <property type="entry name" value="alpha/beta hydrolase"/>
    <property type="match status" value="1"/>
</dbReference>
<evidence type="ECO:0000256" key="1">
    <source>
        <dbReference type="ARBA" id="ARBA00022512"/>
    </source>
</evidence>
<dbReference type="InterPro" id="IPR029058">
    <property type="entry name" value="AB_hydrolase_fold"/>
</dbReference>
<sequence length="961" mass="106208">MKKKRVLLPLLSGLLLAPTLLAYHVEAEEQLDSERVSQISQSQSEGQAGTEKAEADSQINSPLLAQEAEREVKTVSEGQPFSEKASEELASSSEQASGASLEPAQVASLAQDSQASGTTSQAPALSKEEALKGLLQDAVTDQKILGSQTENLISLARSLGMLAEDDSELKQPISLAEWTRMSDLAQKFKEANQAEKKAPLFLNGKAQPIFPYSSGALKEGYSNKESDIARFTVYVETDYDTDMDGKPDLVKTLVQLPKAALKGDYQAATIFEARPYIAGTTGKRTIEDLGLTSGCSFDMDQLYRPVAKRQAQGFVTSQEHADQAQASDWYYYNDYEQGYDFENLNWYDYFLVRGFAVVTSAGLGTHGSEGINTTGSDLEIAAFKNIIEWLTGKRTAYTDREGRFAIKADWSNGKVGMTGLSWAGTTTFGVATTGVEGLKTIVPAAGIASWYDYLNSQGSPFYGEPSSNLSWLSTFVASRILNPSDWEDFKETYANYISQLDQDQKAQDYNYSPVWQKRDYTLGADKIKTPALILHGLNDTNVKTKHFELMYEALKKAGQTAKLYLHQGEHAYPVAVNYAYGLNGPNQESFFELLNRWFSHYLYDVANDVEGLPTVMAQDNDNPSHWTSYDQWGDAQKTPISVTGGPEELRLSSDYPSQGITWENRDQMVLKGSSKVNANFVLDVPEDLTIKGRIPLHFQAALAKGQGKNLQISALLVDMADQEFDTVSEVPYDDGQGNTYTHYPLPVEKKDGFWLGSNLQNLDLRRVGTSKKNYKIIASAWGNLRNPEADWTSASASTSIDPQVGQYHDYTLYLQPTVYKLKKGHRLALVLMTYDASSNVIEEVYELSFKRDSILLDLPTVEGLAPLKASYLAPKEADPELKPKDLDGRQEQGASTQFAQVEVSLVRSSKTSQQDQPDAARIYRAPAVLPETGSRESLLSLLGSFSLVAGLFVLRKKQENF</sequence>
<evidence type="ECO:0000313" key="9">
    <source>
        <dbReference type="EMBL" id="MBP2623498.1"/>
    </source>
</evidence>
<keyword evidence="4" id="KW-0378">Hydrolase</keyword>
<dbReference type="InterPro" id="IPR013736">
    <property type="entry name" value="Xaa-Pro_dipept_C"/>
</dbReference>
<protein>
    <submittedName>
        <fullName evidence="9">X-prolyl-dipeptidyl aminopeptidase</fullName>
    </submittedName>
</protein>
<dbReference type="NCBIfam" id="TIGR01167">
    <property type="entry name" value="LPXTG_anchor"/>
    <property type="match status" value="1"/>
</dbReference>
<dbReference type="EMBL" id="PRDG01000003">
    <property type="protein sequence ID" value="MBP2623498.1"/>
    <property type="molecule type" value="Genomic_DNA"/>
</dbReference>
<feature type="compositionally biased region" description="Polar residues" evidence="6">
    <location>
        <begin position="108"/>
        <end position="123"/>
    </location>
</feature>
<feature type="region of interest" description="Disordered" evidence="6">
    <location>
        <begin position="31"/>
        <end position="124"/>
    </location>
</feature>
<feature type="compositionally biased region" description="Polar residues" evidence="6">
    <location>
        <begin position="36"/>
        <end position="47"/>
    </location>
</feature>